<evidence type="ECO:0000313" key="4">
    <source>
        <dbReference type="Proteomes" id="UP000272729"/>
    </source>
</evidence>
<keyword evidence="1" id="KW-0812">Transmembrane</keyword>
<feature type="transmembrane region" description="Helical" evidence="1">
    <location>
        <begin position="99"/>
        <end position="124"/>
    </location>
</feature>
<keyword evidence="1" id="KW-1133">Transmembrane helix</keyword>
<dbReference type="InterPro" id="IPR027417">
    <property type="entry name" value="P-loop_NTPase"/>
</dbReference>
<dbReference type="EMBL" id="RBXR01000001">
    <property type="protein sequence ID" value="RKT67205.1"/>
    <property type="molecule type" value="Genomic_DNA"/>
</dbReference>
<dbReference type="Proteomes" id="UP000272729">
    <property type="component" value="Unassembled WGS sequence"/>
</dbReference>
<reference evidence="3 4" key="1">
    <citation type="submission" date="2018-10" db="EMBL/GenBank/DDBJ databases">
        <title>Sequencing the genomes of 1000 actinobacteria strains.</title>
        <authorList>
            <person name="Klenk H.-P."/>
        </authorList>
    </citation>
    <scope>NUCLEOTIDE SEQUENCE [LARGE SCALE GENOMIC DNA]</scope>
    <source>
        <strain evidence="3 4">DSM 43911</strain>
    </source>
</reference>
<dbReference type="Pfam" id="PF07693">
    <property type="entry name" value="KAP_NTPase"/>
    <property type="match status" value="1"/>
</dbReference>
<evidence type="ECO:0000259" key="2">
    <source>
        <dbReference type="Pfam" id="PF07693"/>
    </source>
</evidence>
<feature type="transmembrane region" description="Helical" evidence="1">
    <location>
        <begin position="73"/>
        <end position="93"/>
    </location>
</feature>
<keyword evidence="4" id="KW-1185">Reference proteome</keyword>
<gene>
    <name evidence="3" type="ORF">DFJ66_0374</name>
</gene>
<feature type="transmembrane region" description="Helical" evidence="1">
    <location>
        <begin position="307"/>
        <end position="328"/>
    </location>
</feature>
<accession>A0A495X1Q9</accession>
<feature type="domain" description="KAP NTPase" evidence="2">
    <location>
        <begin position="201"/>
        <end position="456"/>
    </location>
</feature>
<dbReference type="OrthoDB" id="5150226at2"/>
<dbReference type="RefSeq" id="WP_121217332.1">
    <property type="nucleotide sequence ID" value="NZ_JBIUBA010000048.1"/>
</dbReference>
<sequence length="674" mass="74162">MNPDLADEITRTTAELFSSPEFAHYADHQASLSERVRRGHPTLEDRLRPLRNARATERQQLELRRRMMRIGRAMSIVALAFAATAFVLCWYSLPRTLPAAVSWTLITAMTGLLMLVAAVTVRSITRRAFVLRSRAADRAEAAYDRELRAAVTETVTTAINEELGPRGIVAFPTRAPRLVELDTSVITPSATVDYVRDFITSHESSAIGLAGTRGSGKSTVMRALRKDERLSRHPVFFPAPVKYDEGEFIRRLLSEVANVIAGKPVGRTGERVRRTRTAFSTAVGLVGLSIALFRLLDLSWDSTPIDFYLAISLGLLTFSATGLVYSAVNALTPVAEPGAADVRQARRIQHLLKWEVEHGATSKNTVKLWSVFETADEDSVKHKSRAMSHADLVMELRELLTLFAAGHRDDKLVICVDELDKLDKPESLVSVVNELKDLFHIQGVHFVVAVSTDALAAFEQRGLPARDAFDSAFDVVVRAEPLTLDESVSVVTARAAGFAPLIAMFCHAWSGGLPRDLLRTARMAVELQRRSNAPLTMVDLVSHVIRHDLRHATTAAVRAAGSDDPDITPLWELHTLVDGQATEDDLAGLVFQSEVGEVLRAKAVLGVHLIRLASTMSRFDTYWDDRSPKSTSLKALLSDIGMAMTRITGPRPMREAAVAKATRRFDPAVLRTSG</sequence>
<dbReference type="InterPro" id="IPR011646">
    <property type="entry name" value="KAP_P-loop"/>
</dbReference>
<proteinExistence type="predicted"/>
<evidence type="ECO:0000313" key="3">
    <source>
        <dbReference type="EMBL" id="RKT67205.1"/>
    </source>
</evidence>
<protein>
    <submittedName>
        <fullName evidence="3">KAP-like P-loop domain-containing protein</fullName>
    </submittedName>
</protein>
<evidence type="ECO:0000256" key="1">
    <source>
        <dbReference type="SAM" id="Phobius"/>
    </source>
</evidence>
<organism evidence="3 4">
    <name type="scientific">Saccharothrix variisporea</name>
    <dbReference type="NCBI Taxonomy" id="543527"/>
    <lineage>
        <taxon>Bacteria</taxon>
        <taxon>Bacillati</taxon>
        <taxon>Actinomycetota</taxon>
        <taxon>Actinomycetes</taxon>
        <taxon>Pseudonocardiales</taxon>
        <taxon>Pseudonocardiaceae</taxon>
        <taxon>Saccharothrix</taxon>
    </lineage>
</organism>
<comment type="caution">
    <text evidence="3">The sequence shown here is derived from an EMBL/GenBank/DDBJ whole genome shotgun (WGS) entry which is preliminary data.</text>
</comment>
<name>A0A495X1Q9_9PSEU</name>
<feature type="transmembrane region" description="Helical" evidence="1">
    <location>
        <begin position="277"/>
        <end position="295"/>
    </location>
</feature>
<dbReference type="AlphaFoldDB" id="A0A495X1Q9"/>
<dbReference type="SUPFAM" id="SSF52540">
    <property type="entry name" value="P-loop containing nucleoside triphosphate hydrolases"/>
    <property type="match status" value="1"/>
</dbReference>
<keyword evidence="1" id="KW-0472">Membrane</keyword>